<protein>
    <recommendedName>
        <fullName evidence="10">AN1-type domain-containing protein</fullName>
    </recommendedName>
</protein>
<organism evidence="8 9">
    <name type="scientific">Malus baccata</name>
    <name type="common">Siberian crab apple</name>
    <name type="synonym">Pyrus baccata</name>
    <dbReference type="NCBI Taxonomy" id="106549"/>
    <lineage>
        <taxon>Eukaryota</taxon>
        <taxon>Viridiplantae</taxon>
        <taxon>Streptophyta</taxon>
        <taxon>Embryophyta</taxon>
        <taxon>Tracheophyta</taxon>
        <taxon>Spermatophyta</taxon>
        <taxon>Magnoliopsida</taxon>
        <taxon>eudicotyledons</taxon>
        <taxon>Gunneridae</taxon>
        <taxon>Pentapetalae</taxon>
        <taxon>rosids</taxon>
        <taxon>fabids</taxon>
        <taxon>Rosales</taxon>
        <taxon>Rosaceae</taxon>
        <taxon>Amygdaloideae</taxon>
        <taxon>Maleae</taxon>
        <taxon>Malus</taxon>
    </lineage>
</organism>
<dbReference type="SUPFAM" id="SSF57716">
    <property type="entry name" value="Glucocorticoid receptor-like (DNA-binding domain)"/>
    <property type="match status" value="1"/>
</dbReference>
<accession>A0A540LE90</accession>
<dbReference type="Gene3D" id="4.10.1110.10">
    <property type="entry name" value="AN1-like Zinc finger"/>
    <property type="match status" value="1"/>
</dbReference>
<evidence type="ECO:0000313" key="8">
    <source>
        <dbReference type="EMBL" id="TQD84793.1"/>
    </source>
</evidence>
<dbReference type="Proteomes" id="UP000315295">
    <property type="component" value="Unassembled WGS sequence"/>
</dbReference>
<dbReference type="STRING" id="106549.A0A540LE90"/>
<keyword evidence="4" id="KW-0862">Zinc</keyword>
<dbReference type="Pfam" id="PF01428">
    <property type="entry name" value="zf-AN1"/>
    <property type="match status" value="1"/>
</dbReference>
<dbReference type="PANTHER" id="PTHR10634">
    <property type="entry name" value="AN1-TYPE ZINC FINGER PROTEIN"/>
    <property type="match status" value="1"/>
</dbReference>
<dbReference type="InterPro" id="IPR050652">
    <property type="entry name" value="AN1_A20_ZnFinger"/>
</dbReference>
<dbReference type="FunFam" id="4.10.1110.10:FF:000001">
    <property type="entry name" value="Zinc finger AN1-type containing 6"/>
    <property type="match status" value="1"/>
</dbReference>
<evidence type="ECO:0000259" key="6">
    <source>
        <dbReference type="PROSITE" id="PS51036"/>
    </source>
</evidence>
<gene>
    <name evidence="8" type="ORF">C1H46_029641</name>
</gene>
<dbReference type="InterPro" id="IPR000058">
    <property type="entry name" value="Znf_AN1"/>
</dbReference>
<feature type="domain" description="A20-type" evidence="6">
    <location>
        <begin position="1"/>
        <end position="34"/>
    </location>
</feature>
<dbReference type="InterPro" id="IPR002653">
    <property type="entry name" value="Znf_A20"/>
</dbReference>
<dbReference type="Pfam" id="PF01754">
    <property type="entry name" value="zf-A20"/>
    <property type="match status" value="1"/>
</dbReference>
<evidence type="ECO:0000256" key="2">
    <source>
        <dbReference type="ARBA" id="ARBA00022723"/>
    </source>
</evidence>
<feature type="domain" description="AN1-type" evidence="7">
    <location>
        <begin position="90"/>
        <end position="136"/>
    </location>
</feature>
<dbReference type="PROSITE" id="PS51036">
    <property type="entry name" value="ZF_A20"/>
    <property type="match status" value="1"/>
</dbReference>
<comment type="caution">
    <text evidence="8">The sequence shown here is derived from an EMBL/GenBank/DDBJ whole genome shotgun (WGS) entry which is preliminary data.</text>
</comment>
<dbReference type="SMART" id="SM00259">
    <property type="entry name" value="ZnF_A20"/>
    <property type="match status" value="1"/>
</dbReference>
<name>A0A540LE90_MALBA</name>
<sequence length="156" mass="17108">MEPPMCASGCGFYGTVENKNMCSKCYKDHLKHETMNAASADVTSKEKLNLGSFISGISSSSYFRTSSDTSLVSEDHNFGNNNMGTSSVGVIKKNRCQSCSRKVGVLGFQCRCGGVFCGMHRYPEEHSCDVDLKQAGRDVLAKKNPLCKGDKLEWRI</sequence>
<dbReference type="Gene3D" id="1.20.5.4770">
    <property type="match status" value="1"/>
</dbReference>
<evidence type="ECO:0000256" key="1">
    <source>
        <dbReference type="ARBA" id="ARBA00003732"/>
    </source>
</evidence>
<dbReference type="EMBL" id="VIEB01000620">
    <property type="protein sequence ID" value="TQD84793.1"/>
    <property type="molecule type" value="Genomic_DNA"/>
</dbReference>
<dbReference type="GO" id="GO:0008270">
    <property type="term" value="F:zinc ion binding"/>
    <property type="evidence" value="ECO:0007669"/>
    <property type="project" value="UniProtKB-KW"/>
</dbReference>
<evidence type="ECO:0000256" key="4">
    <source>
        <dbReference type="ARBA" id="ARBA00022833"/>
    </source>
</evidence>
<keyword evidence="3 5" id="KW-0863">Zinc-finger</keyword>
<evidence type="ECO:0000256" key="5">
    <source>
        <dbReference type="PROSITE-ProRule" id="PRU00449"/>
    </source>
</evidence>
<evidence type="ECO:0008006" key="10">
    <source>
        <dbReference type="Google" id="ProtNLM"/>
    </source>
</evidence>
<keyword evidence="2" id="KW-0479">Metal-binding</keyword>
<dbReference type="InterPro" id="IPR035896">
    <property type="entry name" value="AN1-like_Znf"/>
</dbReference>
<keyword evidence="9" id="KW-1185">Reference proteome</keyword>
<reference evidence="8 9" key="1">
    <citation type="journal article" date="2019" name="G3 (Bethesda)">
        <title>Sequencing of a Wild Apple (Malus baccata) Genome Unravels the Differences Between Cultivated and Wild Apple Species Regarding Disease Resistance and Cold Tolerance.</title>
        <authorList>
            <person name="Chen X."/>
        </authorList>
    </citation>
    <scope>NUCLEOTIDE SEQUENCE [LARGE SCALE GENOMIC DNA]</scope>
    <source>
        <strain evidence="9">cv. Shandingzi</strain>
        <tissue evidence="8">Leaves</tissue>
    </source>
</reference>
<evidence type="ECO:0000256" key="3">
    <source>
        <dbReference type="ARBA" id="ARBA00022771"/>
    </source>
</evidence>
<proteinExistence type="predicted"/>
<evidence type="ECO:0000259" key="7">
    <source>
        <dbReference type="PROSITE" id="PS51039"/>
    </source>
</evidence>
<dbReference type="PANTHER" id="PTHR10634:SF124">
    <property type="entry name" value="ZINC FINGER A20 AND AN1 DOMAIN-CONTAINING STRESS-ASSOCIATED PROTEIN 8-RELATED"/>
    <property type="match status" value="1"/>
</dbReference>
<dbReference type="PROSITE" id="PS51039">
    <property type="entry name" value="ZF_AN1"/>
    <property type="match status" value="1"/>
</dbReference>
<dbReference type="SUPFAM" id="SSF118310">
    <property type="entry name" value="AN1-like Zinc finger"/>
    <property type="match status" value="1"/>
</dbReference>
<dbReference type="AlphaFoldDB" id="A0A540LE90"/>
<dbReference type="SMART" id="SM00154">
    <property type="entry name" value="ZnF_AN1"/>
    <property type="match status" value="1"/>
</dbReference>
<evidence type="ECO:0000313" key="9">
    <source>
        <dbReference type="Proteomes" id="UP000315295"/>
    </source>
</evidence>
<comment type="function">
    <text evidence="1">May be involved in environmental stress response.</text>
</comment>
<dbReference type="GO" id="GO:0003677">
    <property type="term" value="F:DNA binding"/>
    <property type="evidence" value="ECO:0007669"/>
    <property type="project" value="InterPro"/>
</dbReference>